<proteinExistence type="predicted"/>
<organism evidence="1">
    <name type="scientific">Petromyces alliaceus</name>
    <name type="common">Aspergillus alliaceus</name>
    <dbReference type="NCBI Taxonomy" id="209559"/>
    <lineage>
        <taxon>Eukaryota</taxon>
        <taxon>Fungi</taxon>
        <taxon>Dikarya</taxon>
        <taxon>Ascomycota</taxon>
        <taxon>Pezizomycotina</taxon>
        <taxon>Eurotiomycetes</taxon>
        <taxon>Eurotiomycetidae</taxon>
        <taxon>Eurotiales</taxon>
        <taxon>Aspergillaceae</taxon>
        <taxon>Aspergillus</taxon>
        <taxon>Aspergillus subgen. Circumdati</taxon>
    </lineage>
</organism>
<dbReference type="Proteomes" id="UP000326877">
    <property type="component" value="Unassembled WGS sequence"/>
</dbReference>
<evidence type="ECO:0000313" key="1">
    <source>
        <dbReference type="EMBL" id="KAE8387841.1"/>
    </source>
</evidence>
<protein>
    <submittedName>
        <fullName evidence="1">Uncharacterized protein</fullName>
    </submittedName>
</protein>
<name>A0A5N7C179_PETAA</name>
<reference evidence="1" key="1">
    <citation type="submission" date="2019-04" db="EMBL/GenBank/DDBJ databases">
        <title>Friends and foes A comparative genomics studyof 23 Aspergillus species from section Flavi.</title>
        <authorList>
            <consortium name="DOE Joint Genome Institute"/>
            <person name="Kjaerbolling I."/>
            <person name="Vesth T."/>
            <person name="Frisvad J.C."/>
            <person name="Nybo J.L."/>
            <person name="Theobald S."/>
            <person name="Kildgaard S."/>
            <person name="Isbrandt T."/>
            <person name="Kuo A."/>
            <person name="Sato A."/>
            <person name="Lyhne E.K."/>
            <person name="Kogle M.E."/>
            <person name="Wiebenga A."/>
            <person name="Kun R.S."/>
            <person name="Lubbers R.J."/>
            <person name="Makela M.R."/>
            <person name="Barry K."/>
            <person name="Chovatia M."/>
            <person name="Clum A."/>
            <person name="Daum C."/>
            <person name="Haridas S."/>
            <person name="He G."/>
            <person name="LaButti K."/>
            <person name="Lipzen A."/>
            <person name="Mondo S."/>
            <person name="Riley R."/>
            <person name="Salamov A."/>
            <person name="Simmons B.A."/>
            <person name="Magnuson J.K."/>
            <person name="Henrissat B."/>
            <person name="Mortensen U.H."/>
            <person name="Larsen T.O."/>
            <person name="Devries R.P."/>
            <person name="Grigoriev I.V."/>
            <person name="Machida M."/>
            <person name="Baker S.E."/>
            <person name="Andersen M.R."/>
        </authorList>
    </citation>
    <scope>NUCLEOTIDE SEQUENCE [LARGE SCALE GENOMIC DNA]</scope>
    <source>
        <strain evidence="1">IBT 14317</strain>
    </source>
</reference>
<dbReference type="AlphaFoldDB" id="A0A5N7C179"/>
<gene>
    <name evidence="1" type="ORF">BDV23DRAFT_160336</name>
</gene>
<dbReference type="EMBL" id="ML735287">
    <property type="protein sequence ID" value="KAE8387841.1"/>
    <property type="molecule type" value="Genomic_DNA"/>
</dbReference>
<accession>A0A5N7C179</accession>
<sequence>MNLNARSTLRLTECGPSPGERFKVLRCRLLAAQMELAAFSLPLPRIGVSWFPAERCVTREKRTSDDASPIASPVDQLRSARGKNPEYQQILGSIIKYKRHRNPTSRYVAFTLQAESYLPNNQGRLYAFRNGYDDIWISIPTSHSSQLWLSSYSVRYVADSCPLMIGTMRHRLSLV</sequence>